<evidence type="ECO:0000259" key="2">
    <source>
        <dbReference type="Pfam" id="PF12682"/>
    </source>
</evidence>
<gene>
    <name evidence="3" type="ORF">IAA73_04405</name>
</gene>
<dbReference type="InterPro" id="IPR029039">
    <property type="entry name" value="Flavoprotein-like_sf"/>
</dbReference>
<feature type="domain" description="Flavodoxin-like" evidence="2">
    <location>
        <begin position="33"/>
        <end position="165"/>
    </location>
</feature>
<dbReference type="Pfam" id="PF12682">
    <property type="entry name" value="Flavodoxin_4"/>
    <property type="match status" value="1"/>
</dbReference>
<evidence type="ECO:0000256" key="1">
    <source>
        <dbReference type="ARBA" id="ARBA00001917"/>
    </source>
</evidence>
<dbReference type="GO" id="GO:0010181">
    <property type="term" value="F:FMN binding"/>
    <property type="evidence" value="ECO:0007669"/>
    <property type="project" value="InterPro"/>
</dbReference>
<dbReference type="EMBL" id="JADIMG010000045">
    <property type="protein sequence ID" value="MBO8459560.1"/>
    <property type="molecule type" value="Genomic_DNA"/>
</dbReference>
<reference evidence="3" key="1">
    <citation type="submission" date="2020-10" db="EMBL/GenBank/DDBJ databases">
        <authorList>
            <person name="Gilroy R."/>
        </authorList>
    </citation>
    <scope>NUCLEOTIDE SEQUENCE</scope>
    <source>
        <strain evidence="3">G3-3990</strain>
    </source>
</reference>
<dbReference type="PROSITE" id="PS00201">
    <property type="entry name" value="FLAVODOXIN"/>
    <property type="match status" value="1"/>
</dbReference>
<comment type="caution">
    <text evidence="3">The sequence shown here is derived from an EMBL/GenBank/DDBJ whole genome shotgun (WGS) entry which is preliminary data.</text>
</comment>
<organism evidence="3 4">
    <name type="scientific">Candidatus Gallipaludibacter merdavium</name>
    <dbReference type="NCBI Taxonomy" id="2840839"/>
    <lineage>
        <taxon>Bacteria</taxon>
        <taxon>Pseudomonadati</taxon>
        <taxon>Bacteroidota</taxon>
        <taxon>Bacteroidia</taxon>
        <taxon>Bacteroidales</taxon>
        <taxon>Candidatus Gallipaludibacter</taxon>
    </lineage>
</organism>
<evidence type="ECO:0000313" key="4">
    <source>
        <dbReference type="Proteomes" id="UP000823641"/>
    </source>
</evidence>
<evidence type="ECO:0000313" key="3">
    <source>
        <dbReference type="EMBL" id="MBO8459560.1"/>
    </source>
</evidence>
<dbReference type="AlphaFoldDB" id="A0A9D9N472"/>
<dbReference type="SUPFAM" id="SSF52218">
    <property type="entry name" value="Flavoproteins"/>
    <property type="match status" value="1"/>
</dbReference>
<proteinExistence type="predicted"/>
<dbReference type="GO" id="GO:0009055">
    <property type="term" value="F:electron transfer activity"/>
    <property type="evidence" value="ECO:0007669"/>
    <property type="project" value="InterPro"/>
</dbReference>
<dbReference type="Proteomes" id="UP000823641">
    <property type="component" value="Unassembled WGS sequence"/>
</dbReference>
<dbReference type="PANTHER" id="PTHR39201:SF1">
    <property type="entry name" value="FLAVODOXIN-LIKE DOMAIN-CONTAINING PROTEIN"/>
    <property type="match status" value="1"/>
</dbReference>
<dbReference type="PROSITE" id="PS51257">
    <property type="entry name" value="PROKAR_LIPOPROTEIN"/>
    <property type="match status" value="1"/>
</dbReference>
<dbReference type="PANTHER" id="PTHR39201">
    <property type="entry name" value="EXPORTED PROTEIN-RELATED"/>
    <property type="match status" value="1"/>
</dbReference>
<dbReference type="InterPro" id="IPR001226">
    <property type="entry name" value="Flavodoxin_CS"/>
</dbReference>
<protein>
    <recommendedName>
        <fullName evidence="2">Flavodoxin-like domain-containing protein</fullName>
    </recommendedName>
</protein>
<name>A0A9D9N472_9BACT</name>
<dbReference type="InterPro" id="IPR008254">
    <property type="entry name" value="Flavodoxin/NO_synth"/>
</dbReference>
<sequence length="276" mass="30333">MKKGFTLFAAILTLFGCNTQKKSDSNADAKKSKCLVVYYSQTGATQSVAQEISKLLGADTLRIDAEQPYTGTYEATIERGKKEMVNNELPKLKPFDVNWAEYDTIFIGYPIWFGTYALPMASLLDEVDFAGKKLVPFCTYGSGGLHSSVKDLKQAQPKAEILNGYGVRNARLAKAPAEVKRFLIENGYLEGKVEALPEYSAQQPVTEEEVALFNAACGDYKYPLGTPITVGKRTTSSSTDYCFIAQSTDAQGNNVEATIYVTVENGEKPEFTEVVR</sequence>
<accession>A0A9D9N472</accession>
<comment type="cofactor">
    <cofactor evidence="1">
        <name>FMN</name>
        <dbReference type="ChEBI" id="CHEBI:58210"/>
    </cofactor>
</comment>
<reference evidence="3" key="2">
    <citation type="journal article" date="2021" name="PeerJ">
        <title>Extensive microbial diversity within the chicken gut microbiome revealed by metagenomics and culture.</title>
        <authorList>
            <person name="Gilroy R."/>
            <person name="Ravi A."/>
            <person name="Getino M."/>
            <person name="Pursley I."/>
            <person name="Horton D.L."/>
            <person name="Alikhan N.F."/>
            <person name="Baker D."/>
            <person name="Gharbi K."/>
            <person name="Hall N."/>
            <person name="Watson M."/>
            <person name="Adriaenssens E.M."/>
            <person name="Foster-Nyarko E."/>
            <person name="Jarju S."/>
            <person name="Secka A."/>
            <person name="Antonio M."/>
            <person name="Oren A."/>
            <person name="Chaudhuri R.R."/>
            <person name="La Ragione R."/>
            <person name="Hildebrand F."/>
            <person name="Pallen M.J."/>
        </authorList>
    </citation>
    <scope>NUCLEOTIDE SEQUENCE</scope>
    <source>
        <strain evidence="3">G3-3990</strain>
    </source>
</reference>
<dbReference type="Gene3D" id="3.40.50.360">
    <property type="match status" value="1"/>
</dbReference>